<dbReference type="SMART" id="SM01370">
    <property type="entry name" value="TAFII55_N"/>
    <property type="match status" value="1"/>
</dbReference>
<feature type="region of interest" description="Disordered" evidence="7">
    <location>
        <begin position="431"/>
        <end position="465"/>
    </location>
</feature>
<gene>
    <name evidence="9" type="ORF">BU16DRAFT_524738</name>
</gene>
<evidence type="ECO:0000256" key="7">
    <source>
        <dbReference type="SAM" id="MobiDB-lite"/>
    </source>
</evidence>
<feature type="domain" description="TAFII55 protein conserved region" evidence="8">
    <location>
        <begin position="169"/>
        <end position="331"/>
    </location>
</feature>
<keyword evidence="3" id="KW-0805">Transcription regulation</keyword>
<dbReference type="EMBL" id="MU004185">
    <property type="protein sequence ID" value="KAF2498647.1"/>
    <property type="molecule type" value="Genomic_DNA"/>
</dbReference>
<keyword evidence="5" id="KW-0539">Nucleus</keyword>
<evidence type="ECO:0000256" key="3">
    <source>
        <dbReference type="ARBA" id="ARBA00023015"/>
    </source>
</evidence>
<dbReference type="GO" id="GO:0005669">
    <property type="term" value="C:transcription factor TFIID complex"/>
    <property type="evidence" value="ECO:0007669"/>
    <property type="project" value="InterPro"/>
</dbReference>
<evidence type="ECO:0000259" key="8">
    <source>
        <dbReference type="SMART" id="SM01370"/>
    </source>
</evidence>
<name>A0A6A6R5A6_9PEZI</name>
<dbReference type="Proteomes" id="UP000799750">
    <property type="component" value="Unassembled WGS sequence"/>
</dbReference>
<dbReference type="OrthoDB" id="153872at2759"/>
<keyword evidence="4" id="KW-0804">Transcription</keyword>
<dbReference type="GO" id="GO:0016251">
    <property type="term" value="F:RNA polymerase II general transcription initiation factor activity"/>
    <property type="evidence" value="ECO:0007669"/>
    <property type="project" value="TreeGrafter"/>
</dbReference>
<reference evidence="9" key="1">
    <citation type="journal article" date="2020" name="Stud. Mycol.">
        <title>101 Dothideomycetes genomes: a test case for predicting lifestyles and emergence of pathogens.</title>
        <authorList>
            <person name="Haridas S."/>
            <person name="Albert R."/>
            <person name="Binder M."/>
            <person name="Bloem J."/>
            <person name="Labutti K."/>
            <person name="Salamov A."/>
            <person name="Andreopoulos B."/>
            <person name="Baker S."/>
            <person name="Barry K."/>
            <person name="Bills G."/>
            <person name="Bluhm B."/>
            <person name="Cannon C."/>
            <person name="Castanera R."/>
            <person name="Culley D."/>
            <person name="Daum C."/>
            <person name="Ezra D."/>
            <person name="Gonzalez J."/>
            <person name="Henrissat B."/>
            <person name="Kuo A."/>
            <person name="Liang C."/>
            <person name="Lipzen A."/>
            <person name="Lutzoni F."/>
            <person name="Magnuson J."/>
            <person name="Mondo S."/>
            <person name="Nolan M."/>
            <person name="Ohm R."/>
            <person name="Pangilinan J."/>
            <person name="Park H.-J."/>
            <person name="Ramirez L."/>
            <person name="Alfaro M."/>
            <person name="Sun H."/>
            <person name="Tritt A."/>
            <person name="Yoshinaga Y."/>
            <person name="Zwiers L.-H."/>
            <person name="Turgeon B."/>
            <person name="Goodwin S."/>
            <person name="Spatafora J."/>
            <person name="Crous P."/>
            <person name="Grigoriev I."/>
        </authorList>
    </citation>
    <scope>NUCLEOTIDE SEQUENCE</scope>
    <source>
        <strain evidence="9">CBS 269.34</strain>
    </source>
</reference>
<proteinExistence type="inferred from homology"/>
<dbReference type="PANTHER" id="PTHR12228">
    <property type="entry name" value="TRANSCRIPTION INITIATION FACTOR TFIID 55 KD SUBUNIT-RELATED"/>
    <property type="match status" value="1"/>
</dbReference>
<evidence type="ECO:0000313" key="10">
    <source>
        <dbReference type="Proteomes" id="UP000799750"/>
    </source>
</evidence>
<keyword evidence="10" id="KW-1185">Reference proteome</keyword>
<dbReference type="CDD" id="cd08047">
    <property type="entry name" value="TAF7"/>
    <property type="match status" value="1"/>
</dbReference>
<keyword evidence="6" id="KW-0175">Coiled coil</keyword>
<organism evidence="9 10">
    <name type="scientific">Lophium mytilinum</name>
    <dbReference type="NCBI Taxonomy" id="390894"/>
    <lineage>
        <taxon>Eukaryota</taxon>
        <taxon>Fungi</taxon>
        <taxon>Dikarya</taxon>
        <taxon>Ascomycota</taxon>
        <taxon>Pezizomycotina</taxon>
        <taxon>Dothideomycetes</taxon>
        <taxon>Pleosporomycetidae</taxon>
        <taxon>Mytilinidiales</taxon>
        <taxon>Mytilinidiaceae</taxon>
        <taxon>Lophium</taxon>
    </lineage>
</organism>
<evidence type="ECO:0000256" key="5">
    <source>
        <dbReference type="ARBA" id="ARBA00023242"/>
    </source>
</evidence>
<dbReference type="PANTHER" id="PTHR12228:SF0">
    <property type="entry name" value="TATA-BOX BINDING PROTEIN ASSOCIATED FACTOR 7"/>
    <property type="match status" value="1"/>
</dbReference>
<feature type="compositionally biased region" description="Low complexity" evidence="7">
    <location>
        <begin position="433"/>
        <end position="444"/>
    </location>
</feature>
<evidence type="ECO:0000256" key="2">
    <source>
        <dbReference type="ARBA" id="ARBA00009368"/>
    </source>
</evidence>
<feature type="region of interest" description="Disordered" evidence="7">
    <location>
        <begin position="334"/>
        <end position="365"/>
    </location>
</feature>
<dbReference type="AlphaFoldDB" id="A0A6A6R5A6"/>
<comment type="subcellular location">
    <subcellularLocation>
        <location evidence="1">Nucleus</location>
    </subcellularLocation>
</comment>
<feature type="region of interest" description="Disordered" evidence="7">
    <location>
        <begin position="1"/>
        <end position="115"/>
    </location>
</feature>
<evidence type="ECO:0000256" key="1">
    <source>
        <dbReference type="ARBA" id="ARBA00004123"/>
    </source>
</evidence>
<dbReference type="Pfam" id="PF04658">
    <property type="entry name" value="TAFII55_N"/>
    <property type="match status" value="1"/>
</dbReference>
<evidence type="ECO:0000313" key="9">
    <source>
        <dbReference type="EMBL" id="KAF2498647.1"/>
    </source>
</evidence>
<feature type="compositionally biased region" description="Acidic residues" evidence="7">
    <location>
        <begin position="450"/>
        <end position="465"/>
    </location>
</feature>
<feature type="compositionally biased region" description="Low complexity" evidence="7">
    <location>
        <begin position="15"/>
        <end position="27"/>
    </location>
</feature>
<dbReference type="InterPro" id="IPR006751">
    <property type="entry name" value="TAFII55_prot_cons_reg"/>
</dbReference>
<sequence length="532" mass="58873">MSLKLKLKTSTPADGSSTSHHTPSGTPKIKLKMRPSLPPTPANEHPPDLPAPVRQKRKYNKKPKFDADGNPITTAPKGPAKNNKKRARDEDDEEVSPPAKRKTKGPGHPLSIIPPTQSQRIIPKLKLTARTPGSAAPVFKLKYQGKPPPRPLGVGYDSECEDAEIDPAIQSQFVLRMQPGPDCEALKKAIEEKKIGKPSSDGGFSVYFRFFDKEARRSIVVVNGTRYAAAMVDLPCIVESMKSWNKRDWVKSADICQMLLVLGPCKTDEEAKAFMLPQEVDPDLHQYAHGLTPPMHWVRKRRFRKRENFRKIEEVEAEVERLLDLDRAAMDSGGGTEYNLVDVNDVDDDSEDDGYYESDDEKADVDMAVEDAPHESYVDEPDLEQLLEQQLAEAPDPFEATVATGLVAESSQVATSHDVAMHALGADVTDAVPTTETPTPNSPSVAETNSEGDDDEEEEDSEEEIDADTLAAQQELAQQKEEIADLEKEIADANAQLQKTPNILLRRRIISKIETLTNDLNLKKTSLGMEVD</sequence>
<accession>A0A6A6R5A6</accession>
<evidence type="ECO:0000256" key="4">
    <source>
        <dbReference type="ARBA" id="ARBA00023163"/>
    </source>
</evidence>
<protein>
    <recommendedName>
        <fullName evidence="8">TAFII55 protein conserved region domain-containing protein</fullName>
    </recommendedName>
</protein>
<feature type="coiled-coil region" evidence="6">
    <location>
        <begin position="469"/>
        <end position="496"/>
    </location>
</feature>
<dbReference type="GO" id="GO:0051123">
    <property type="term" value="P:RNA polymerase II preinitiation complex assembly"/>
    <property type="evidence" value="ECO:0007669"/>
    <property type="project" value="TreeGrafter"/>
</dbReference>
<comment type="similarity">
    <text evidence="2">Belongs to the TAF7 family.</text>
</comment>
<feature type="compositionally biased region" description="Acidic residues" evidence="7">
    <location>
        <begin position="344"/>
        <end position="365"/>
    </location>
</feature>
<evidence type="ECO:0000256" key="6">
    <source>
        <dbReference type="SAM" id="Coils"/>
    </source>
</evidence>
<dbReference type="InterPro" id="IPR037817">
    <property type="entry name" value="TAF7"/>
</dbReference>